<keyword evidence="10" id="KW-1185">Reference proteome</keyword>
<keyword evidence="3 7" id="KW-0812">Transmembrane</keyword>
<keyword evidence="5 7" id="KW-0472">Membrane</keyword>
<evidence type="ECO:0000256" key="3">
    <source>
        <dbReference type="ARBA" id="ARBA00022692"/>
    </source>
</evidence>
<proteinExistence type="predicted"/>
<protein>
    <submittedName>
        <fullName evidence="9">Cytochrome b/b6 domain-containing protein</fullName>
    </submittedName>
</protein>
<dbReference type="Gene3D" id="1.20.950.20">
    <property type="entry name" value="Transmembrane di-heme cytochromes, Chain C"/>
    <property type="match status" value="1"/>
</dbReference>
<dbReference type="Pfam" id="PF01292">
    <property type="entry name" value="Ni_hydr_CYTB"/>
    <property type="match status" value="1"/>
</dbReference>
<feature type="transmembrane region" description="Helical" evidence="7">
    <location>
        <begin position="29"/>
        <end position="53"/>
    </location>
</feature>
<gene>
    <name evidence="9" type="ORF">RF679_15465</name>
</gene>
<evidence type="ECO:0000313" key="9">
    <source>
        <dbReference type="EMBL" id="WMW80031.1"/>
    </source>
</evidence>
<reference evidence="9" key="1">
    <citation type="submission" date="2023-09" db="EMBL/GenBank/DDBJ databases">
        <title>Undibacterium sp. 20NA77.5 isolated from freshwater.</title>
        <authorList>
            <person name="Le V."/>
            <person name="Ko S.-R."/>
            <person name="Ahn C.-Y."/>
            <person name="Oh H.-M."/>
        </authorList>
    </citation>
    <scope>NUCLEOTIDE SEQUENCE</scope>
    <source>
        <strain evidence="9">20NA77.5</strain>
    </source>
</reference>
<comment type="subcellular location">
    <subcellularLocation>
        <location evidence="1">Cell membrane</location>
        <topology evidence="1">Multi-pass membrane protein</topology>
    </subcellularLocation>
</comment>
<dbReference type="PANTHER" id="PTHR30485">
    <property type="entry name" value="NI/FE-HYDROGENASE 1 B-TYPE CYTOCHROME SUBUNIT"/>
    <property type="match status" value="1"/>
</dbReference>
<organism evidence="9 10">
    <name type="scientific">Undibacterium cyanobacteriorum</name>
    <dbReference type="NCBI Taxonomy" id="3073561"/>
    <lineage>
        <taxon>Bacteria</taxon>
        <taxon>Pseudomonadati</taxon>
        <taxon>Pseudomonadota</taxon>
        <taxon>Betaproteobacteria</taxon>
        <taxon>Burkholderiales</taxon>
        <taxon>Oxalobacteraceae</taxon>
        <taxon>Undibacterium</taxon>
    </lineage>
</organism>
<evidence type="ECO:0000256" key="2">
    <source>
        <dbReference type="ARBA" id="ARBA00022475"/>
    </source>
</evidence>
<feature type="transmembrane region" description="Helical" evidence="7">
    <location>
        <begin position="158"/>
        <end position="180"/>
    </location>
</feature>
<dbReference type="InterPro" id="IPR016174">
    <property type="entry name" value="Di-haem_cyt_TM"/>
</dbReference>
<keyword evidence="2" id="KW-1003">Cell membrane</keyword>
<dbReference type="EMBL" id="CP133720">
    <property type="protein sequence ID" value="WMW80031.1"/>
    <property type="molecule type" value="Genomic_DNA"/>
</dbReference>
<feature type="transmembrane region" description="Helical" evidence="7">
    <location>
        <begin position="59"/>
        <end position="80"/>
    </location>
</feature>
<sequence>MNETPFNPNVESPATQEASKQTSQGMRPVLIWDVPVRLVHWLMALSFTGAYLTSEADDWRWLHVSLGYTMMGLIVFRALWGFIGSRHARFTSFIKGPTEVFAYLKSLVSGRAQHYAGHNPAGAIAILALLILGFIQTSTGHLLYQDLAGEWMEEVHEALAAVLLGVVLVHIAGVFISSHLHRENLIKAMFTGRKRADQKVAIHSHWRSIGLLVLLMVSAFWTYQLQDQLQHQSKNTANDGKTATTESHATTKQGKHEDDDD</sequence>
<dbReference type="InterPro" id="IPR011577">
    <property type="entry name" value="Cyt_b561_bac/Ni-Hgenase"/>
</dbReference>
<evidence type="ECO:0000256" key="4">
    <source>
        <dbReference type="ARBA" id="ARBA00022989"/>
    </source>
</evidence>
<feature type="region of interest" description="Disordered" evidence="6">
    <location>
        <begin position="234"/>
        <end position="261"/>
    </location>
</feature>
<evidence type="ECO:0000259" key="8">
    <source>
        <dbReference type="Pfam" id="PF01292"/>
    </source>
</evidence>
<dbReference type="Proteomes" id="UP001181355">
    <property type="component" value="Chromosome"/>
</dbReference>
<dbReference type="SUPFAM" id="SSF81342">
    <property type="entry name" value="Transmembrane di-heme cytochromes"/>
    <property type="match status" value="1"/>
</dbReference>
<feature type="domain" description="Cytochrome b561 bacterial/Ni-hydrogenase" evidence="8">
    <location>
        <begin position="32"/>
        <end position="192"/>
    </location>
</feature>
<accession>A0ABY9RFM7</accession>
<feature type="region of interest" description="Disordered" evidence="6">
    <location>
        <begin position="1"/>
        <end position="22"/>
    </location>
</feature>
<feature type="transmembrane region" description="Helical" evidence="7">
    <location>
        <begin position="200"/>
        <end position="223"/>
    </location>
</feature>
<keyword evidence="4 7" id="KW-1133">Transmembrane helix</keyword>
<evidence type="ECO:0000256" key="1">
    <source>
        <dbReference type="ARBA" id="ARBA00004651"/>
    </source>
</evidence>
<dbReference type="InterPro" id="IPR051542">
    <property type="entry name" value="Hydrogenase_cytochrome"/>
</dbReference>
<evidence type="ECO:0000313" key="10">
    <source>
        <dbReference type="Proteomes" id="UP001181355"/>
    </source>
</evidence>
<feature type="compositionally biased region" description="Polar residues" evidence="6">
    <location>
        <begin position="234"/>
        <end position="252"/>
    </location>
</feature>
<evidence type="ECO:0000256" key="5">
    <source>
        <dbReference type="ARBA" id="ARBA00023136"/>
    </source>
</evidence>
<feature type="transmembrane region" description="Helical" evidence="7">
    <location>
        <begin position="121"/>
        <end position="138"/>
    </location>
</feature>
<evidence type="ECO:0000256" key="6">
    <source>
        <dbReference type="SAM" id="MobiDB-lite"/>
    </source>
</evidence>
<dbReference type="RefSeq" id="WP_309481524.1">
    <property type="nucleotide sequence ID" value="NZ_CP133720.1"/>
</dbReference>
<name>A0ABY9RFM7_9BURK</name>
<evidence type="ECO:0000256" key="7">
    <source>
        <dbReference type="SAM" id="Phobius"/>
    </source>
</evidence>
<dbReference type="PANTHER" id="PTHR30485:SF2">
    <property type="entry name" value="BLL0597 PROTEIN"/>
    <property type="match status" value="1"/>
</dbReference>